<dbReference type="PANTHER" id="PTHR30151">
    <property type="entry name" value="ALKANE SULFONATE ABC TRANSPORTER-RELATED, MEMBRANE SUBUNIT"/>
    <property type="match status" value="1"/>
</dbReference>
<gene>
    <name evidence="9" type="primary">ssuC</name>
    <name evidence="9" type="ORF">GCM10010921_24000</name>
</gene>
<keyword evidence="4 7" id="KW-0812">Transmembrane</keyword>
<feature type="domain" description="ABC transmembrane type-1" evidence="8">
    <location>
        <begin position="60"/>
        <end position="244"/>
    </location>
</feature>
<dbReference type="EMBL" id="BMJY01000011">
    <property type="protein sequence ID" value="GGH47350.1"/>
    <property type="molecule type" value="Genomic_DNA"/>
</dbReference>
<evidence type="ECO:0000256" key="4">
    <source>
        <dbReference type="ARBA" id="ARBA00022692"/>
    </source>
</evidence>
<keyword evidence="5 7" id="KW-1133">Transmembrane helix</keyword>
<feature type="transmembrane region" description="Helical" evidence="7">
    <location>
        <begin position="68"/>
        <end position="89"/>
    </location>
</feature>
<dbReference type="PROSITE" id="PS50928">
    <property type="entry name" value="ABC_TM1"/>
    <property type="match status" value="1"/>
</dbReference>
<evidence type="ECO:0000259" key="8">
    <source>
        <dbReference type="PROSITE" id="PS50928"/>
    </source>
</evidence>
<protein>
    <submittedName>
        <fullName evidence="9">Nitrate ABC transporter permease</fullName>
    </submittedName>
</protein>
<dbReference type="CDD" id="cd06261">
    <property type="entry name" value="TM_PBP2"/>
    <property type="match status" value="1"/>
</dbReference>
<reference evidence="9" key="2">
    <citation type="submission" date="2020-09" db="EMBL/GenBank/DDBJ databases">
        <authorList>
            <person name="Sun Q."/>
            <person name="Zhou Y."/>
        </authorList>
    </citation>
    <scope>NUCLEOTIDE SEQUENCE</scope>
    <source>
        <strain evidence="9">CGMCC 1.15794</strain>
    </source>
</reference>
<evidence type="ECO:0000256" key="3">
    <source>
        <dbReference type="ARBA" id="ARBA00022475"/>
    </source>
</evidence>
<feature type="transmembrane region" description="Helical" evidence="7">
    <location>
        <begin position="7"/>
        <end position="28"/>
    </location>
</feature>
<sequence length="259" mass="28687">MRAGTRSGLLVGLEILVPILILAVWWVWSASADSFYFPPLAEILRSFQETWLFARFPTDVLPSLGRMFLGYAIAVVIAVVSGVALGLSVVARQAASPLVEFFRAIPPTALLPFAILVFGVGFEMKVFIIAFVCVWPVLLNTIDGVRAIDPVLRETVRVYRLSNVDQLRRIVLPAIAPQVFAGMRTSLSLAVILMVVSEMVASTNGIGYFVLQAQRSFDIAEMWSGILLLGIFGYLLNAVFIWIERRSLTWYRAIRSSST</sequence>
<dbReference type="InterPro" id="IPR000515">
    <property type="entry name" value="MetI-like"/>
</dbReference>
<dbReference type="GO" id="GO:0055085">
    <property type="term" value="P:transmembrane transport"/>
    <property type="evidence" value="ECO:0007669"/>
    <property type="project" value="InterPro"/>
</dbReference>
<dbReference type="Proteomes" id="UP000657592">
    <property type="component" value="Unassembled WGS sequence"/>
</dbReference>
<evidence type="ECO:0000256" key="2">
    <source>
        <dbReference type="ARBA" id="ARBA00022448"/>
    </source>
</evidence>
<name>A0A917IGG0_9MICO</name>
<feature type="transmembrane region" description="Helical" evidence="7">
    <location>
        <begin position="187"/>
        <end position="210"/>
    </location>
</feature>
<keyword evidence="3" id="KW-1003">Cell membrane</keyword>
<feature type="transmembrane region" description="Helical" evidence="7">
    <location>
        <begin position="126"/>
        <end position="145"/>
    </location>
</feature>
<keyword evidence="10" id="KW-1185">Reference proteome</keyword>
<proteinExistence type="inferred from homology"/>
<feature type="transmembrane region" description="Helical" evidence="7">
    <location>
        <begin position="101"/>
        <end position="120"/>
    </location>
</feature>
<dbReference type="InterPro" id="IPR035906">
    <property type="entry name" value="MetI-like_sf"/>
</dbReference>
<evidence type="ECO:0000256" key="7">
    <source>
        <dbReference type="RuleBase" id="RU363032"/>
    </source>
</evidence>
<dbReference type="Pfam" id="PF00528">
    <property type="entry name" value="BPD_transp_1"/>
    <property type="match status" value="1"/>
</dbReference>
<evidence type="ECO:0000256" key="5">
    <source>
        <dbReference type="ARBA" id="ARBA00022989"/>
    </source>
</evidence>
<keyword evidence="6 7" id="KW-0472">Membrane</keyword>
<evidence type="ECO:0000256" key="1">
    <source>
        <dbReference type="ARBA" id="ARBA00004651"/>
    </source>
</evidence>
<feature type="transmembrane region" description="Helical" evidence="7">
    <location>
        <begin position="222"/>
        <end position="243"/>
    </location>
</feature>
<comment type="caution">
    <text evidence="9">The sequence shown here is derived from an EMBL/GenBank/DDBJ whole genome shotgun (WGS) entry which is preliminary data.</text>
</comment>
<comment type="subcellular location">
    <subcellularLocation>
        <location evidence="1 7">Cell membrane</location>
        <topology evidence="1 7">Multi-pass membrane protein</topology>
    </subcellularLocation>
</comment>
<comment type="similarity">
    <text evidence="7">Belongs to the binding-protein-dependent transport system permease family.</text>
</comment>
<evidence type="ECO:0000256" key="6">
    <source>
        <dbReference type="ARBA" id="ARBA00023136"/>
    </source>
</evidence>
<evidence type="ECO:0000313" key="9">
    <source>
        <dbReference type="EMBL" id="GGH47350.1"/>
    </source>
</evidence>
<organism evidence="9 10">
    <name type="scientific">Microbacterium album</name>
    <dbReference type="NCBI Taxonomy" id="2053191"/>
    <lineage>
        <taxon>Bacteria</taxon>
        <taxon>Bacillati</taxon>
        <taxon>Actinomycetota</taxon>
        <taxon>Actinomycetes</taxon>
        <taxon>Micrococcales</taxon>
        <taxon>Microbacteriaceae</taxon>
        <taxon>Microbacterium</taxon>
    </lineage>
</organism>
<dbReference type="PANTHER" id="PTHR30151:SF0">
    <property type="entry name" value="ABC TRANSPORTER PERMEASE PROTEIN MJ0413-RELATED"/>
    <property type="match status" value="1"/>
</dbReference>
<accession>A0A917IGG0</accession>
<dbReference type="GO" id="GO:0005886">
    <property type="term" value="C:plasma membrane"/>
    <property type="evidence" value="ECO:0007669"/>
    <property type="project" value="UniProtKB-SubCell"/>
</dbReference>
<dbReference type="AlphaFoldDB" id="A0A917IGG0"/>
<dbReference type="Gene3D" id="1.10.3720.10">
    <property type="entry name" value="MetI-like"/>
    <property type="match status" value="1"/>
</dbReference>
<reference evidence="9" key="1">
    <citation type="journal article" date="2014" name="Int. J. Syst. Evol. Microbiol.">
        <title>Complete genome sequence of Corynebacterium casei LMG S-19264T (=DSM 44701T), isolated from a smear-ripened cheese.</title>
        <authorList>
            <consortium name="US DOE Joint Genome Institute (JGI-PGF)"/>
            <person name="Walter F."/>
            <person name="Albersmeier A."/>
            <person name="Kalinowski J."/>
            <person name="Ruckert C."/>
        </authorList>
    </citation>
    <scope>NUCLEOTIDE SEQUENCE</scope>
    <source>
        <strain evidence="9">CGMCC 1.15794</strain>
    </source>
</reference>
<evidence type="ECO:0000313" key="10">
    <source>
        <dbReference type="Proteomes" id="UP000657592"/>
    </source>
</evidence>
<dbReference type="SUPFAM" id="SSF161098">
    <property type="entry name" value="MetI-like"/>
    <property type="match status" value="1"/>
</dbReference>
<keyword evidence="2 7" id="KW-0813">Transport</keyword>